<keyword evidence="4" id="KW-0804">Transcription</keyword>
<organism evidence="6 7">
    <name type="scientific">Amycolatopsis antarctica</name>
    <dbReference type="NCBI Taxonomy" id="1854586"/>
    <lineage>
        <taxon>Bacteria</taxon>
        <taxon>Bacillati</taxon>
        <taxon>Actinomycetota</taxon>
        <taxon>Actinomycetes</taxon>
        <taxon>Pseudonocardiales</taxon>
        <taxon>Pseudonocardiaceae</taxon>
        <taxon>Amycolatopsis</taxon>
    </lineage>
</organism>
<keyword evidence="1" id="KW-0808">Transferase</keyword>
<evidence type="ECO:0000256" key="1">
    <source>
        <dbReference type="ARBA" id="ARBA00022679"/>
    </source>
</evidence>
<dbReference type="InterPro" id="IPR005561">
    <property type="entry name" value="ANTAR"/>
</dbReference>
<dbReference type="Proteomes" id="UP000242444">
    <property type="component" value="Unassembled WGS sequence"/>
</dbReference>
<dbReference type="AlphaFoldDB" id="A0A263D1Z8"/>
<dbReference type="SMART" id="SM01012">
    <property type="entry name" value="ANTAR"/>
    <property type="match status" value="1"/>
</dbReference>
<dbReference type="PIRSF" id="PIRSF036625">
    <property type="entry name" value="GAF_ANTAR"/>
    <property type="match status" value="1"/>
</dbReference>
<name>A0A263D1Z8_9PSEU</name>
<evidence type="ECO:0000259" key="5">
    <source>
        <dbReference type="PROSITE" id="PS50921"/>
    </source>
</evidence>
<dbReference type="InterPro" id="IPR036388">
    <property type="entry name" value="WH-like_DNA-bd_sf"/>
</dbReference>
<dbReference type="InterPro" id="IPR029016">
    <property type="entry name" value="GAF-like_dom_sf"/>
</dbReference>
<comment type="caution">
    <text evidence="6">The sequence shown here is derived from an EMBL/GenBank/DDBJ whole genome shotgun (WGS) entry which is preliminary data.</text>
</comment>
<accession>A0A263D1Z8</accession>
<dbReference type="EMBL" id="NKYE01000008">
    <property type="protein sequence ID" value="OZM72492.1"/>
    <property type="molecule type" value="Genomic_DNA"/>
</dbReference>
<gene>
    <name evidence="6" type="ORF">CFN78_14960</name>
</gene>
<dbReference type="SUPFAM" id="SSF52172">
    <property type="entry name" value="CheY-like"/>
    <property type="match status" value="1"/>
</dbReference>
<dbReference type="InterPro" id="IPR003018">
    <property type="entry name" value="GAF"/>
</dbReference>
<dbReference type="Pfam" id="PF03861">
    <property type="entry name" value="ANTAR"/>
    <property type="match status" value="1"/>
</dbReference>
<keyword evidence="2" id="KW-0418">Kinase</keyword>
<dbReference type="InterPro" id="IPR012074">
    <property type="entry name" value="GAF_ANTAR"/>
</dbReference>
<dbReference type="GO" id="GO:0016301">
    <property type="term" value="F:kinase activity"/>
    <property type="evidence" value="ECO:0007669"/>
    <property type="project" value="UniProtKB-KW"/>
</dbReference>
<dbReference type="OrthoDB" id="4929862at2"/>
<dbReference type="Gene3D" id="3.30.450.40">
    <property type="match status" value="1"/>
</dbReference>
<reference evidence="6 7" key="1">
    <citation type="submission" date="2017-07" db="EMBL/GenBank/DDBJ databases">
        <title>Amycolatopsis antarcticus sp. nov., isolated from the surface of an Antarcticus brown macroalga.</title>
        <authorList>
            <person name="Wang J."/>
            <person name="Leiva S."/>
            <person name="Huang J."/>
            <person name="Huang Y."/>
        </authorList>
    </citation>
    <scope>NUCLEOTIDE SEQUENCE [LARGE SCALE GENOMIC DNA]</scope>
    <source>
        <strain evidence="6 7">AU-G6</strain>
    </source>
</reference>
<dbReference type="SUPFAM" id="SSF55781">
    <property type="entry name" value="GAF domain-like"/>
    <property type="match status" value="1"/>
</dbReference>
<keyword evidence="3" id="KW-0805">Transcription regulation</keyword>
<evidence type="ECO:0000313" key="7">
    <source>
        <dbReference type="Proteomes" id="UP000242444"/>
    </source>
</evidence>
<proteinExistence type="predicted"/>
<evidence type="ECO:0000256" key="4">
    <source>
        <dbReference type="ARBA" id="ARBA00023163"/>
    </source>
</evidence>
<keyword evidence="7" id="KW-1185">Reference proteome</keyword>
<evidence type="ECO:0000313" key="6">
    <source>
        <dbReference type="EMBL" id="OZM72492.1"/>
    </source>
</evidence>
<feature type="domain" description="ANTAR" evidence="5">
    <location>
        <begin position="178"/>
        <end position="239"/>
    </location>
</feature>
<dbReference type="SMART" id="SM00065">
    <property type="entry name" value="GAF"/>
    <property type="match status" value="1"/>
</dbReference>
<dbReference type="Pfam" id="PF13185">
    <property type="entry name" value="GAF_2"/>
    <property type="match status" value="1"/>
</dbReference>
<dbReference type="GO" id="GO:0003723">
    <property type="term" value="F:RNA binding"/>
    <property type="evidence" value="ECO:0007669"/>
    <property type="project" value="InterPro"/>
</dbReference>
<protein>
    <submittedName>
        <fullName evidence="6">Transcriptional regulator</fullName>
    </submittedName>
</protein>
<sequence length="252" mass="26952">MPKARSQDAEVSLRHIDDVTGAIESLTEMLDRADDLPAMLRWVCQHATEAVPGADMAGVTLLRDGKPTTAAITDETVSEVDADQYRVGDGPCLEAATTGKVVRVDVEEAHERWPAFAASARRAGVRSYLAAPLVIDNVHSGAINLYGRQAHGFFEAEAALLELYTTAVEAGLRTASRYLDARALAGQLRTALESRAVIDQAKGIIMAARRIDADSAFALLVEQSQREQVKLRLLAERFVAGVAGTGGDDVPG</sequence>
<evidence type="ECO:0000256" key="3">
    <source>
        <dbReference type="ARBA" id="ARBA00023015"/>
    </source>
</evidence>
<dbReference type="InterPro" id="IPR011006">
    <property type="entry name" value="CheY-like_superfamily"/>
</dbReference>
<dbReference type="PROSITE" id="PS50921">
    <property type="entry name" value="ANTAR"/>
    <property type="match status" value="1"/>
</dbReference>
<evidence type="ECO:0000256" key="2">
    <source>
        <dbReference type="ARBA" id="ARBA00022777"/>
    </source>
</evidence>
<dbReference type="Gene3D" id="1.10.10.10">
    <property type="entry name" value="Winged helix-like DNA-binding domain superfamily/Winged helix DNA-binding domain"/>
    <property type="match status" value="1"/>
</dbReference>
<dbReference type="InParanoid" id="A0A263D1Z8"/>